<keyword evidence="2" id="KW-1185">Reference proteome</keyword>
<sequence length="61" mass="6006">VDIGKHEAMQVVDASGLGCSVVLGTSPNSTVIVTVAPTTGSPESACPQAVSAAKIIDPKLS</sequence>
<protein>
    <submittedName>
        <fullName evidence="1">Uncharacterized protein</fullName>
    </submittedName>
</protein>
<name>A0ABW3MEJ7_9PSEU</name>
<dbReference type="EMBL" id="JBHTIS010001618">
    <property type="protein sequence ID" value="MFD1048478.1"/>
    <property type="molecule type" value="Genomic_DNA"/>
</dbReference>
<dbReference type="Proteomes" id="UP001597045">
    <property type="component" value="Unassembled WGS sequence"/>
</dbReference>
<comment type="caution">
    <text evidence="1">The sequence shown here is derived from an EMBL/GenBank/DDBJ whole genome shotgun (WGS) entry which is preliminary data.</text>
</comment>
<evidence type="ECO:0000313" key="1">
    <source>
        <dbReference type="EMBL" id="MFD1048478.1"/>
    </source>
</evidence>
<organism evidence="1 2">
    <name type="scientific">Kibdelosporangium lantanae</name>
    <dbReference type="NCBI Taxonomy" id="1497396"/>
    <lineage>
        <taxon>Bacteria</taxon>
        <taxon>Bacillati</taxon>
        <taxon>Actinomycetota</taxon>
        <taxon>Actinomycetes</taxon>
        <taxon>Pseudonocardiales</taxon>
        <taxon>Pseudonocardiaceae</taxon>
        <taxon>Kibdelosporangium</taxon>
    </lineage>
</organism>
<accession>A0ABW3MEJ7</accession>
<evidence type="ECO:0000313" key="2">
    <source>
        <dbReference type="Proteomes" id="UP001597045"/>
    </source>
</evidence>
<proteinExistence type="predicted"/>
<feature type="non-terminal residue" evidence="1">
    <location>
        <position position="1"/>
    </location>
</feature>
<reference evidence="2" key="1">
    <citation type="journal article" date="2019" name="Int. J. Syst. Evol. Microbiol.">
        <title>The Global Catalogue of Microorganisms (GCM) 10K type strain sequencing project: providing services to taxonomists for standard genome sequencing and annotation.</title>
        <authorList>
            <consortium name="The Broad Institute Genomics Platform"/>
            <consortium name="The Broad Institute Genome Sequencing Center for Infectious Disease"/>
            <person name="Wu L."/>
            <person name="Ma J."/>
        </authorList>
    </citation>
    <scope>NUCLEOTIDE SEQUENCE [LARGE SCALE GENOMIC DNA]</scope>
    <source>
        <strain evidence="2">JCM 31486</strain>
    </source>
</reference>
<gene>
    <name evidence="1" type="ORF">ACFQ1S_24580</name>
</gene>